<dbReference type="PANTHER" id="PTHR13847">
    <property type="entry name" value="SARCOSINE DEHYDROGENASE-RELATED"/>
    <property type="match status" value="1"/>
</dbReference>
<dbReference type="InterPro" id="IPR029043">
    <property type="entry name" value="GcvT/YgfZ_C"/>
</dbReference>
<evidence type="ECO:0000259" key="5">
    <source>
        <dbReference type="Pfam" id="PF16350"/>
    </source>
</evidence>
<dbReference type="EnsemblMetazoa" id="CapteT226885">
    <property type="protein sequence ID" value="CapteP226885"/>
    <property type="gene ID" value="CapteG226885"/>
</dbReference>
<dbReference type="HOGENOM" id="CLU_007884_11_0_1"/>
<dbReference type="OMA" id="TKFPDRE"/>
<dbReference type="InterPro" id="IPR013977">
    <property type="entry name" value="GcvT_C"/>
</dbReference>
<keyword evidence="8" id="KW-1185">Reference proteome</keyword>
<dbReference type="SUPFAM" id="SSF101790">
    <property type="entry name" value="Aminomethyltransferase beta-barrel domain"/>
    <property type="match status" value="1"/>
</dbReference>
<dbReference type="Gene3D" id="2.40.30.110">
    <property type="entry name" value="Aminomethyltransferase beta-barrel domains"/>
    <property type="match status" value="1"/>
</dbReference>
<dbReference type="Pfam" id="PF16350">
    <property type="entry name" value="FAO_M"/>
    <property type="match status" value="1"/>
</dbReference>
<dbReference type="PANTHER" id="PTHR13847:SF193">
    <property type="entry name" value="PYRUVATE DEHYDROGENASE PHOSPHATASE REGULATORY SUBUNIT, MITOCHONDRIAL"/>
    <property type="match status" value="1"/>
</dbReference>
<dbReference type="Gene3D" id="3.30.9.10">
    <property type="entry name" value="D-Amino Acid Oxidase, subunit A, domain 2"/>
    <property type="match status" value="1"/>
</dbReference>
<dbReference type="EMBL" id="KB298320">
    <property type="protein sequence ID" value="ELU09314.1"/>
    <property type="molecule type" value="Genomic_DNA"/>
</dbReference>
<dbReference type="InterPro" id="IPR032503">
    <property type="entry name" value="FAO_M"/>
</dbReference>
<dbReference type="FunFam" id="3.30.70.1400:FF:000003">
    <property type="entry name" value="Pyruvate dehydrogenase phosphatase regulatory subunit"/>
    <property type="match status" value="1"/>
</dbReference>
<feature type="domain" description="FAD dependent oxidoreductase central" evidence="5">
    <location>
        <begin position="378"/>
        <end position="411"/>
    </location>
</feature>
<name>R7US21_CAPTE</name>
<dbReference type="InterPro" id="IPR036188">
    <property type="entry name" value="FAD/NAD-bd_sf"/>
</dbReference>
<reference evidence="6 8" key="2">
    <citation type="journal article" date="2013" name="Nature">
        <title>Insights into bilaterian evolution from three spiralian genomes.</title>
        <authorList>
            <person name="Simakov O."/>
            <person name="Marletaz F."/>
            <person name="Cho S.J."/>
            <person name="Edsinger-Gonzales E."/>
            <person name="Havlak P."/>
            <person name="Hellsten U."/>
            <person name="Kuo D.H."/>
            <person name="Larsson T."/>
            <person name="Lv J."/>
            <person name="Arendt D."/>
            <person name="Savage R."/>
            <person name="Osoegawa K."/>
            <person name="de Jong P."/>
            <person name="Grimwood J."/>
            <person name="Chapman J.A."/>
            <person name="Shapiro H."/>
            <person name="Aerts A."/>
            <person name="Otillar R.P."/>
            <person name="Terry A.Y."/>
            <person name="Boore J.L."/>
            <person name="Grigoriev I.V."/>
            <person name="Lindberg D.R."/>
            <person name="Seaver E.C."/>
            <person name="Weisblat D.A."/>
            <person name="Putnam N.H."/>
            <person name="Rokhsar D.S."/>
        </authorList>
    </citation>
    <scope>NUCLEOTIDE SEQUENCE</scope>
    <source>
        <strain evidence="6 8">I ESC-2004</strain>
    </source>
</reference>
<protein>
    <recommendedName>
        <fullName evidence="9">Pyruvate dehydrogenase phosphatase regulatory subunit, mitochondrial</fullName>
    </recommendedName>
</protein>
<dbReference type="OrthoDB" id="498204at2759"/>
<dbReference type="SUPFAM" id="SSF51905">
    <property type="entry name" value="FAD/NAD(P)-binding domain"/>
    <property type="match status" value="1"/>
</dbReference>
<accession>R7US21</accession>
<dbReference type="SUPFAM" id="SSF54373">
    <property type="entry name" value="FAD-linked reductases, C-terminal domain"/>
    <property type="match status" value="1"/>
</dbReference>
<dbReference type="EMBL" id="AMQN01021235">
    <property type="status" value="NOT_ANNOTATED_CDS"/>
    <property type="molecule type" value="Genomic_DNA"/>
</dbReference>
<dbReference type="InterPro" id="IPR027266">
    <property type="entry name" value="TrmE/GcvT-like"/>
</dbReference>
<evidence type="ECO:0000259" key="3">
    <source>
        <dbReference type="Pfam" id="PF01571"/>
    </source>
</evidence>
<dbReference type="Pfam" id="PF01266">
    <property type="entry name" value="DAO"/>
    <property type="match status" value="1"/>
</dbReference>
<dbReference type="SUPFAM" id="SSF103025">
    <property type="entry name" value="Folate-binding domain"/>
    <property type="match status" value="1"/>
</dbReference>
<dbReference type="Gene3D" id="3.30.1360.120">
    <property type="entry name" value="Probable tRNA modification gtpase trme, domain 1"/>
    <property type="match status" value="1"/>
</dbReference>
<reference evidence="8" key="1">
    <citation type="submission" date="2012-12" db="EMBL/GenBank/DDBJ databases">
        <authorList>
            <person name="Hellsten U."/>
            <person name="Grimwood J."/>
            <person name="Chapman J.A."/>
            <person name="Shapiro H."/>
            <person name="Aerts A."/>
            <person name="Otillar R.P."/>
            <person name="Terry A.Y."/>
            <person name="Boore J.L."/>
            <person name="Simakov O."/>
            <person name="Marletaz F."/>
            <person name="Cho S.-J."/>
            <person name="Edsinger-Gonzales E."/>
            <person name="Havlak P."/>
            <person name="Kuo D.-H."/>
            <person name="Larsson T."/>
            <person name="Lv J."/>
            <person name="Arendt D."/>
            <person name="Savage R."/>
            <person name="Osoegawa K."/>
            <person name="de Jong P."/>
            <person name="Lindberg D.R."/>
            <person name="Seaver E.C."/>
            <person name="Weisblat D.A."/>
            <person name="Putnam N.H."/>
            <person name="Grigoriev I.V."/>
            <person name="Rokhsar D.S."/>
        </authorList>
    </citation>
    <scope>NUCLEOTIDE SEQUENCE</scope>
    <source>
        <strain evidence="8">I ESC-2004</strain>
    </source>
</reference>
<dbReference type="Proteomes" id="UP000014760">
    <property type="component" value="Unassembled WGS sequence"/>
</dbReference>
<evidence type="ECO:0000313" key="8">
    <source>
        <dbReference type="Proteomes" id="UP000014760"/>
    </source>
</evidence>
<dbReference type="FunCoup" id="R7US21">
    <property type="interactions" value="1348"/>
</dbReference>
<dbReference type="Pfam" id="PF08669">
    <property type="entry name" value="GCV_T_C"/>
    <property type="match status" value="1"/>
</dbReference>
<gene>
    <name evidence="6" type="ORF">CAPTEDRAFT_226885</name>
</gene>
<evidence type="ECO:0000313" key="7">
    <source>
        <dbReference type="EnsemblMetazoa" id="CapteP226885"/>
    </source>
</evidence>
<feature type="domain" description="Aminomethyltransferase C-terminal" evidence="4">
    <location>
        <begin position="741"/>
        <end position="829"/>
    </location>
</feature>
<comment type="similarity">
    <text evidence="1">Belongs to the GcvT family.</text>
</comment>
<evidence type="ECO:0000256" key="1">
    <source>
        <dbReference type="ARBA" id="ARBA00008609"/>
    </source>
</evidence>
<organism evidence="6">
    <name type="scientific">Capitella teleta</name>
    <name type="common">Polychaete worm</name>
    <dbReference type="NCBI Taxonomy" id="283909"/>
    <lineage>
        <taxon>Eukaryota</taxon>
        <taxon>Metazoa</taxon>
        <taxon>Spiralia</taxon>
        <taxon>Lophotrochozoa</taxon>
        <taxon>Annelida</taxon>
        <taxon>Polychaeta</taxon>
        <taxon>Sedentaria</taxon>
        <taxon>Scolecida</taxon>
        <taxon>Capitellidae</taxon>
        <taxon>Capitella</taxon>
    </lineage>
</organism>
<dbReference type="GO" id="GO:0005759">
    <property type="term" value="C:mitochondrial matrix"/>
    <property type="evidence" value="ECO:0007669"/>
    <property type="project" value="TreeGrafter"/>
</dbReference>
<dbReference type="Gene3D" id="3.30.70.1400">
    <property type="entry name" value="Aminomethyltransferase beta-barrel domains"/>
    <property type="match status" value="1"/>
</dbReference>
<reference evidence="7" key="3">
    <citation type="submission" date="2015-06" db="UniProtKB">
        <authorList>
            <consortium name="EnsemblMetazoa"/>
        </authorList>
    </citation>
    <scope>IDENTIFICATION</scope>
</reference>
<feature type="domain" description="FAD dependent oxidoreductase" evidence="2">
    <location>
        <begin position="17"/>
        <end position="373"/>
    </location>
</feature>
<dbReference type="InterPro" id="IPR006076">
    <property type="entry name" value="FAD-dep_OxRdtase"/>
</dbReference>
<dbReference type="Pfam" id="PF01571">
    <property type="entry name" value="GCV_T"/>
    <property type="match status" value="1"/>
</dbReference>
<evidence type="ECO:0008006" key="9">
    <source>
        <dbReference type="Google" id="ProtNLM"/>
    </source>
</evidence>
<dbReference type="AlphaFoldDB" id="R7US21"/>
<dbReference type="PROSITE" id="PS51257">
    <property type="entry name" value="PROKAR_LIPOPROTEIN"/>
    <property type="match status" value="1"/>
</dbReference>
<evidence type="ECO:0000259" key="2">
    <source>
        <dbReference type="Pfam" id="PF01266"/>
    </source>
</evidence>
<dbReference type="InterPro" id="IPR006222">
    <property type="entry name" value="GCVT_N"/>
</dbReference>
<sequence>MLRSQCLRLRLCSPSKVVIGGGGVIGCSIAYHLAKQGWTDVVLLEQGKLTCGTTWHAAGLVGRLRGSSGEISIVNYSSQLYKQLDDEGYSTGWKQCGSLNLCRTSDRVVASKRAMLNAKRFGVDAEMLTPEEVQEMVPMLRTDDLKAGVFVPGDGVVNPTDVTRWLRKQRKWRGVKFIEGCKINQVLLEGSKVAGVETDLGHIKCDYFVNCAGQWARDLGQLSSIPVRVPLHSCEHYYLVTKAMDAVSASMPVIRDYDGYVYLREWSGGLLAGGFEPEAKPVFHEGIPEKFEFQLLPEDWDHFQILLDQMLHRVPCLSDAQVRNLTNGPESFTPDGKYILGRAPEVKNYFIAAGMNSSGIAAAGGVGKHMAEWIIRSEPSIDLWMLDVRRFVDLHNNKKFLRDRVRETLGNCLKGGASSQLRSSRRVGASPLHLRMHQRSAVFDQSARGVERAIYFDYLHPHHDDFQDTSIPQKNGSYGKPLWFDKVKAEYWACRAGVGLIDMSTFTKFDLRSAGTEVVDFLQYVCSNDVDKAVGTIIHTGMQNHHGGYENDCSVVRLADNRYFMIGPTAQQTRSYAWLKDHLPQDGSVVLSDVTSMYTAINVIGPKAQELLAELTDAPLGKQDFTHMTCKEINVGQASGIKAMRLTHSGEDGWILYIPSEYALHVYDSLMAYGENYGIRNTGYYALRALRTEKFFAYWGTDLTPQVTPLECGREYRVKLDKGGFIGYAALVAQRQQGIKKKLVQFLIEDHDLDEDVWPWGGEPIFRNGQYCGMTTSTAYGFTLDRHVCLGYVEDIDPVSGKRNILTSDFILKNAKYEVDIAGKRFPCKAGTFRIHHDPT</sequence>
<evidence type="ECO:0000259" key="4">
    <source>
        <dbReference type="Pfam" id="PF08669"/>
    </source>
</evidence>
<proteinExistence type="inferred from homology"/>
<dbReference type="FunFam" id="2.40.30.110:FF:000004">
    <property type="entry name" value="Pyruvate dehydrogenase phosphatase regulatory subunit, mitochondrial"/>
    <property type="match status" value="1"/>
</dbReference>
<evidence type="ECO:0000313" key="6">
    <source>
        <dbReference type="EMBL" id="ELU09314.1"/>
    </source>
</evidence>
<dbReference type="Gene3D" id="3.50.50.60">
    <property type="entry name" value="FAD/NAD(P)-binding domain"/>
    <property type="match status" value="1"/>
</dbReference>
<dbReference type="STRING" id="283909.R7US21"/>
<feature type="domain" description="GCVT N-terminal" evidence="3">
    <location>
        <begin position="433"/>
        <end position="722"/>
    </location>
</feature>